<keyword evidence="5" id="KW-0464">Manganese</keyword>
<dbReference type="PANTHER" id="PTHR11963">
    <property type="entry name" value="LEUCINE AMINOPEPTIDASE-RELATED"/>
    <property type="match status" value="1"/>
</dbReference>
<evidence type="ECO:0000256" key="3">
    <source>
        <dbReference type="ARBA" id="ARBA00022670"/>
    </source>
</evidence>
<evidence type="ECO:0000313" key="7">
    <source>
        <dbReference type="EMBL" id="MBU3844050.1"/>
    </source>
</evidence>
<dbReference type="Proteomes" id="UP000733611">
    <property type="component" value="Unassembled WGS sequence"/>
</dbReference>
<gene>
    <name evidence="7" type="ORF">H9847_04150</name>
</gene>
<dbReference type="EMBL" id="JAHLFE010000079">
    <property type="protein sequence ID" value="MBU3844050.1"/>
    <property type="molecule type" value="Genomic_DNA"/>
</dbReference>
<evidence type="ECO:0000256" key="1">
    <source>
        <dbReference type="ARBA" id="ARBA00009528"/>
    </source>
</evidence>
<dbReference type="PROSITE" id="PS00631">
    <property type="entry name" value="CYTOSOL_AP"/>
    <property type="match status" value="1"/>
</dbReference>
<dbReference type="InterPro" id="IPR000819">
    <property type="entry name" value="Peptidase_M17_C"/>
</dbReference>
<dbReference type="GO" id="GO:0005737">
    <property type="term" value="C:cytoplasm"/>
    <property type="evidence" value="ECO:0007669"/>
    <property type="project" value="InterPro"/>
</dbReference>
<keyword evidence="3" id="KW-0645">Protease</keyword>
<protein>
    <recommendedName>
        <fullName evidence="6">Cytosol aminopeptidase domain-containing protein</fullName>
    </recommendedName>
</protein>
<dbReference type="AlphaFoldDB" id="A0A948TFE2"/>
<keyword evidence="4" id="KW-0378">Hydrolase</keyword>
<proteinExistence type="inferred from homology"/>
<name>A0A948TFE2_9GAMM</name>
<sequence length="466" mass="50297">MTATATAKGPRLDIIARQDATSDYFPVHLTTTAAPACFAEGTNTVPRKDGGFDIIVDTADDRCIQKAGRTVASTGLTKVQVFIDSPDLKLDVVTATQFVVGMYSDALENGSLAVAFDLNEAALKSVRRNVNIITLARIFANSPNNIYHTVDFVTTYYHELEKAYNEAIAVSNLSSGKLSFKLYTPEDDFFKENCIGLQTVGQSSDYAPCLGVIDFVGEGADNSKIDIALVGKGIAFDTGGYDLKPSKFMETMHTDKSGLVYVAAATVLAAAMGVRKHVRCYLPCAENRISANAMVPGDIITYPNGVKVEIGNTDAEGRLILADGLILASKDKPKYILDAATLTGAAKIAIGRDMCAVLNRTNSMDAQMAEAFAYTKEEYWLLPLREYHKRYITARRAQICNTSHGDGAPGASTAAAFLSFFVDPEIKWTHLDLANAFHKDSSPYYGTGSTGATVYALAHWLVGAEY</sequence>
<dbReference type="SUPFAM" id="SSF53187">
    <property type="entry name" value="Zn-dependent exopeptidases"/>
    <property type="match status" value="1"/>
</dbReference>
<keyword evidence="2" id="KW-0031">Aminopeptidase</keyword>
<dbReference type="PRINTS" id="PR00481">
    <property type="entry name" value="LAMNOPPTDASE"/>
</dbReference>
<dbReference type="GO" id="GO:0070006">
    <property type="term" value="F:metalloaminopeptidase activity"/>
    <property type="evidence" value="ECO:0007669"/>
    <property type="project" value="InterPro"/>
</dbReference>
<evidence type="ECO:0000313" key="8">
    <source>
        <dbReference type="Proteomes" id="UP000733611"/>
    </source>
</evidence>
<comment type="similarity">
    <text evidence="1">Belongs to the peptidase M17 family.</text>
</comment>
<organism evidence="7 8">
    <name type="scientific">Candidatus Anaerobiospirillum pullicola</name>
    <dbReference type="NCBI Taxonomy" id="2838451"/>
    <lineage>
        <taxon>Bacteria</taxon>
        <taxon>Pseudomonadati</taxon>
        <taxon>Pseudomonadota</taxon>
        <taxon>Gammaproteobacteria</taxon>
        <taxon>Aeromonadales</taxon>
        <taxon>Succinivibrionaceae</taxon>
        <taxon>Anaerobiospirillum</taxon>
    </lineage>
</organism>
<dbReference type="Gene3D" id="3.40.630.10">
    <property type="entry name" value="Zn peptidases"/>
    <property type="match status" value="1"/>
</dbReference>
<evidence type="ECO:0000256" key="5">
    <source>
        <dbReference type="ARBA" id="ARBA00023211"/>
    </source>
</evidence>
<dbReference type="PANTHER" id="PTHR11963:SF20">
    <property type="entry name" value="PEPTIDASE B"/>
    <property type="match status" value="1"/>
</dbReference>
<evidence type="ECO:0000256" key="2">
    <source>
        <dbReference type="ARBA" id="ARBA00022438"/>
    </source>
</evidence>
<dbReference type="GO" id="GO:0006508">
    <property type="term" value="P:proteolysis"/>
    <property type="evidence" value="ECO:0007669"/>
    <property type="project" value="UniProtKB-KW"/>
</dbReference>
<comment type="caution">
    <text evidence="7">The sequence shown here is derived from an EMBL/GenBank/DDBJ whole genome shotgun (WGS) entry which is preliminary data.</text>
</comment>
<reference evidence="7" key="1">
    <citation type="journal article" date="2021" name="PeerJ">
        <title>Extensive microbial diversity within the chicken gut microbiome revealed by metagenomics and culture.</title>
        <authorList>
            <person name="Gilroy R."/>
            <person name="Ravi A."/>
            <person name="Getino M."/>
            <person name="Pursley I."/>
            <person name="Horton D.L."/>
            <person name="Alikhan N.F."/>
            <person name="Baker D."/>
            <person name="Gharbi K."/>
            <person name="Hall N."/>
            <person name="Watson M."/>
            <person name="Adriaenssens E.M."/>
            <person name="Foster-Nyarko E."/>
            <person name="Jarju S."/>
            <person name="Secka A."/>
            <person name="Antonio M."/>
            <person name="Oren A."/>
            <person name="Chaudhuri R.R."/>
            <person name="La Ragione R."/>
            <person name="Hildebrand F."/>
            <person name="Pallen M.J."/>
        </authorList>
    </citation>
    <scope>NUCLEOTIDE SEQUENCE</scope>
    <source>
        <strain evidence="7">378</strain>
    </source>
</reference>
<accession>A0A948TFE2</accession>
<feature type="domain" description="Cytosol aminopeptidase" evidence="6">
    <location>
        <begin position="312"/>
        <end position="319"/>
    </location>
</feature>
<evidence type="ECO:0000256" key="4">
    <source>
        <dbReference type="ARBA" id="ARBA00022801"/>
    </source>
</evidence>
<reference evidence="7" key="2">
    <citation type="submission" date="2021-04" db="EMBL/GenBank/DDBJ databases">
        <authorList>
            <person name="Gilroy R."/>
        </authorList>
    </citation>
    <scope>NUCLEOTIDE SEQUENCE</scope>
    <source>
        <strain evidence="7">378</strain>
    </source>
</reference>
<dbReference type="InterPro" id="IPR011356">
    <property type="entry name" value="Leucine_aapep/pepB"/>
</dbReference>
<dbReference type="Pfam" id="PF00883">
    <property type="entry name" value="Peptidase_M17"/>
    <property type="match status" value="1"/>
</dbReference>
<dbReference type="GO" id="GO:0030145">
    <property type="term" value="F:manganese ion binding"/>
    <property type="evidence" value="ECO:0007669"/>
    <property type="project" value="InterPro"/>
</dbReference>
<evidence type="ECO:0000259" key="6">
    <source>
        <dbReference type="PROSITE" id="PS00631"/>
    </source>
</evidence>